<dbReference type="STRING" id="366584.SAMN05216377_110107"/>
<name>A0A1G7SV74_PSEOR</name>
<dbReference type="Proteomes" id="UP000198967">
    <property type="component" value="Unassembled WGS sequence"/>
</dbReference>
<dbReference type="EMBL" id="FNBE01000010">
    <property type="protein sequence ID" value="SDG26871.1"/>
    <property type="molecule type" value="Genomic_DNA"/>
</dbReference>
<feature type="transmembrane region" description="Helical" evidence="2">
    <location>
        <begin position="88"/>
        <end position="110"/>
    </location>
</feature>
<accession>A0A1G7SV74</accession>
<keyword evidence="2" id="KW-1133">Transmembrane helix</keyword>
<keyword evidence="2" id="KW-0812">Transmembrane</keyword>
<evidence type="ECO:0000313" key="4">
    <source>
        <dbReference type="Proteomes" id="UP000198967"/>
    </source>
</evidence>
<reference evidence="3 4" key="1">
    <citation type="submission" date="2016-10" db="EMBL/GenBank/DDBJ databases">
        <authorList>
            <person name="de Groot N.N."/>
        </authorList>
    </citation>
    <scope>NUCLEOTIDE SEQUENCE [LARGE SCALE GENOMIC DNA]</scope>
    <source>
        <strain evidence="3 4">CGMCC 4.3143</strain>
    </source>
</reference>
<sequence>MTRMWLPSSPSTSATHGVAHEHFPLPRTQSSPWGRSAAFVGRLSRIRREHGQTSALLWTSGISIALGAASLAAGMLVEDQGWVQDRPLLAIVFSGLTGALFGTPVVLLAVERISFVQAQKAQRVAAGTLAGTAADRLADAIRRLVAFTDSPALVPAINRLGETARRVEAQRELWRSKFKARAEPSSCPGRVSPDLEPRLWADLAEAAADARTLIDEIDAAGEALSSVIGDDEQRRRLASQASAAWRFIDDKVKPRLLEIDAPWLDQALSGYLQTVFHKSAPRGAQISRLSKALERGRDRLVAVAVRPQRLLGSGSHSFTEADLVGWIDLDIGAALTELEDLRRLEERVTLALHQLRRAAHAGP</sequence>
<proteinExistence type="predicted"/>
<evidence type="ECO:0000313" key="3">
    <source>
        <dbReference type="EMBL" id="SDG26871.1"/>
    </source>
</evidence>
<protein>
    <submittedName>
        <fullName evidence="3">Uncharacterized protein</fullName>
    </submittedName>
</protein>
<feature type="transmembrane region" description="Helical" evidence="2">
    <location>
        <begin position="55"/>
        <end position="76"/>
    </location>
</feature>
<gene>
    <name evidence="3" type="ORF">SAMN05216377_110107</name>
</gene>
<evidence type="ECO:0000256" key="2">
    <source>
        <dbReference type="SAM" id="Phobius"/>
    </source>
</evidence>
<feature type="region of interest" description="Disordered" evidence="1">
    <location>
        <begin position="1"/>
        <end position="27"/>
    </location>
</feature>
<evidence type="ECO:0000256" key="1">
    <source>
        <dbReference type="SAM" id="MobiDB-lite"/>
    </source>
</evidence>
<dbReference type="AlphaFoldDB" id="A0A1G7SV74"/>
<keyword evidence="4" id="KW-1185">Reference proteome</keyword>
<organism evidence="3 4">
    <name type="scientific">Pseudonocardia oroxyli</name>
    <dbReference type="NCBI Taxonomy" id="366584"/>
    <lineage>
        <taxon>Bacteria</taxon>
        <taxon>Bacillati</taxon>
        <taxon>Actinomycetota</taxon>
        <taxon>Actinomycetes</taxon>
        <taxon>Pseudonocardiales</taxon>
        <taxon>Pseudonocardiaceae</taxon>
        <taxon>Pseudonocardia</taxon>
    </lineage>
</organism>
<keyword evidence="2" id="KW-0472">Membrane</keyword>